<dbReference type="Proteomes" id="UP000697710">
    <property type="component" value="Unassembled WGS sequence"/>
</dbReference>
<sequence length="194" mass="21469">MRLMPNLPGRRWIVGSALVGLAWSWALGPTALHAEGGESLSTAPNFKVEGLDGKTYQLSDFLAKGPVFLDFWTTWCKPCMLELPELEKLQKKYADRGFTLLTVASDDRKTAAKVKPLVKQRGFEFPVLLDSKRDVGNQYNVRQYPTSYLIEPDGKIASVHVGYKPGDENAIEKELLELLPESAPAMKSEGGGEN</sequence>
<dbReference type="SUPFAM" id="SSF52833">
    <property type="entry name" value="Thioredoxin-like"/>
    <property type="match status" value="1"/>
</dbReference>
<dbReference type="Pfam" id="PF00578">
    <property type="entry name" value="AhpC-TSA"/>
    <property type="match status" value="1"/>
</dbReference>
<dbReference type="InterPro" id="IPR013766">
    <property type="entry name" value="Thioredoxin_domain"/>
</dbReference>
<dbReference type="PANTHER" id="PTHR42852">
    <property type="entry name" value="THIOL:DISULFIDE INTERCHANGE PROTEIN DSBE"/>
    <property type="match status" value="1"/>
</dbReference>
<dbReference type="InterPro" id="IPR036249">
    <property type="entry name" value="Thioredoxin-like_sf"/>
</dbReference>
<reference evidence="2" key="1">
    <citation type="submission" date="2020-04" db="EMBL/GenBank/DDBJ databases">
        <authorList>
            <person name="Zhang T."/>
        </authorList>
    </citation>
    <scope>NUCLEOTIDE SEQUENCE</scope>
    <source>
        <strain evidence="2">HKST-UBA01</strain>
    </source>
</reference>
<gene>
    <name evidence="2" type="ORF">KC729_13640</name>
</gene>
<comment type="caution">
    <text evidence="2">The sequence shown here is derived from an EMBL/GenBank/DDBJ whole genome shotgun (WGS) entry which is preliminary data.</text>
</comment>
<dbReference type="EMBL" id="JAGQHR010000460">
    <property type="protein sequence ID" value="MCA9728727.1"/>
    <property type="molecule type" value="Genomic_DNA"/>
</dbReference>
<proteinExistence type="predicted"/>
<dbReference type="CDD" id="cd02966">
    <property type="entry name" value="TlpA_like_family"/>
    <property type="match status" value="1"/>
</dbReference>
<evidence type="ECO:0000313" key="2">
    <source>
        <dbReference type="EMBL" id="MCA9728727.1"/>
    </source>
</evidence>
<dbReference type="PANTHER" id="PTHR42852:SF13">
    <property type="entry name" value="PROTEIN DIPZ"/>
    <property type="match status" value="1"/>
</dbReference>
<organism evidence="2 3">
    <name type="scientific">Eiseniibacteriota bacterium</name>
    <dbReference type="NCBI Taxonomy" id="2212470"/>
    <lineage>
        <taxon>Bacteria</taxon>
        <taxon>Candidatus Eiseniibacteriota</taxon>
    </lineage>
</organism>
<evidence type="ECO:0000259" key="1">
    <source>
        <dbReference type="PROSITE" id="PS51352"/>
    </source>
</evidence>
<accession>A0A956RQR4</accession>
<reference evidence="2" key="2">
    <citation type="journal article" date="2021" name="Microbiome">
        <title>Successional dynamics and alternative stable states in a saline activated sludge microbial community over 9 years.</title>
        <authorList>
            <person name="Wang Y."/>
            <person name="Ye J."/>
            <person name="Ju F."/>
            <person name="Liu L."/>
            <person name="Boyd J.A."/>
            <person name="Deng Y."/>
            <person name="Parks D.H."/>
            <person name="Jiang X."/>
            <person name="Yin X."/>
            <person name="Woodcroft B.J."/>
            <person name="Tyson G.W."/>
            <person name="Hugenholtz P."/>
            <person name="Polz M.F."/>
            <person name="Zhang T."/>
        </authorList>
    </citation>
    <scope>NUCLEOTIDE SEQUENCE</scope>
    <source>
        <strain evidence="2">HKST-UBA01</strain>
    </source>
</reference>
<dbReference type="InterPro" id="IPR000866">
    <property type="entry name" value="AhpC/TSA"/>
</dbReference>
<dbReference type="InterPro" id="IPR050553">
    <property type="entry name" value="Thioredoxin_ResA/DsbE_sf"/>
</dbReference>
<feature type="domain" description="Thioredoxin" evidence="1">
    <location>
        <begin position="37"/>
        <end position="184"/>
    </location>
</feature>
<dbReference type="Gene3D" id="3.40.30.10">
    <property type="entry name" value="Glutaredoxin"/>
    <property type="match status" value="1"/>
</dbReference>
<name>A0A956RQR4_UNCEI</name>
<protein>
    <submittedName>
        <fullName evidence="2">TlpA family protein disulfide reductase</fullName>
    </submittedName>
</protein>
<evidence type="ECO:0000313" key="3">
    <source>
        <dbReference type="Proteomes" id="UP000697710"/>
    </source>
</evidence>
<dbReference type="GO" id="GO:0016209">
    <property type="term" value="F:antioxidant activity"/>
    <property type="evidence" value="ECO:0007669"/>
    <property type="project" value="InterPro"/>
</dbReference>
<dbReference type="GO" id="GO:0016491">
    <property type="term" value="F:oxidoreductase activity"/>
    <property type="evidence" value="ECO:0007669"/>
    <property type="project" value="InterPro"/>
</dbReference>
<dbReference type="PROSITE" id="PS51352">
    <property type="entry name" value="THIOREDOXIN_2"/>
    <property type="match status" value="1"/>
</dbReference>
<dbReference type="AlphaFoldDB" id="A0A956RQR4"/>